<dbReference type="AlphaFoldDB" id="A0A6P3EZN2"/>
<dbReference type="FunCoup" id="A0A6P3EZN2">
    <property type="interactions" value="53"/>
</dbReference>
<comment type="subcellular location">
    <subcellularLocation>
        <location evidence="1">Membrane</location>
        <topology evidence="1">Multi-pass membrane protein</topology>
    </subcellularLocation>
</comment>
<dbReference type="OMA" id="MLAINSW"/>
<dbReference type="GO" id="GO:0017153">
    <property type="term" value="F:sodium:dicarboxylate symporter activity"/>
    <property type="evidence" value="ECO:0007669"/>
    <property type="project" value="Ensembl"/>
</dbReference>
<evidence type="ECO:0000313" key="11">
    <source>
        <dbReference type="RefSeq" id="XP_004635475.1"/>
    </source>
</evidence>
<proteinExistence type="inferred from homology"/>
<feature type="transmembrane region" description="Helical" evidence="9">
    <location>
        <begin position="87"/>
        <end position="105"/>
    </location>
</feature>
<feature type="transmembrane region" description="Helical" evidence="9">
    <location>
        <begin position="258"/>
        <end position="280"/>
    </location>
</feature>
<evidence type="ECO:0000256" key="5">
    <source>
        <dbReference type="ARBA" id="ARBA00022989"/>
    </source>
</evidence>
<dbReference type="Proteomes" id="UP000515203">
    <property type="component" value="Unplaced"/>
</dbReference>
<keyword evidence="5 9" id="KW-1133">Transmembrane helix</keyword>
<feature type="transmembrane region" description="Helical" evidence="9">
    <location>
        <begin position="12"/>
        <end position="31"/>
    </location>
</feature>
<feature type="transmembrane region" description="Helical" evidence="9">
    <location>
        <begin position="502"/>
        <end position="524"/>
    </location>
</feature>
<keyword evidence="8" id="KW-0739">Sodium transport</keyword>
<keyword evidence="7 9" id="KW-0472">Membrane</keyword>
<protein>
    <submittedName>
        <fullName evidence="11">Solute carrier family 13 member 2</fullName>
    </submittedName>
</protein>
<dbReference type="OrthoDB" id="6493944at2759"/>
<evidence type="ECO:0000256" key="1">
    <source>
        <dbReference type="ARBA" id="ARBA00004141"/>
    </source>
</evidence>
<keyword evidence="4" id="KW-0813">Transport</keyword>
<evidence type="ECO:0000256" key="9">
    <source>
        <dbReference type="SAM" id="Phobius"/>
    </source>
</evidence>
<reference evidence="11" key="1">
    <citation type="submission" date="2025-08" db="UniProtKB">
        <authorList>
            <consortium name="RefSeq"/>
        </authorList>
    </citation>
    <scope>IDENTIFICATION</scope>
</reference>
<dbReference type="GO" id="GO:0015141">
    <property type="term" value="F:succinate transmembrane transporter activity"/>
    <property type="evidence" value="ECO:0007669"/>
    <property type="project" value="Ensembl"/>
</dbReference>
<dbReference type="GeneID" id="101573343"/>
<organism evidence="10 11">
    <name type="scientific">Octodon degus</name>
    <name type="common">Degu</name>
    <name type="synonym">Sciurus degus</name>
    <dbReference type="NCBI Taxonomy" id="10160"/>
    <lineage>
        <taxon>Eukaryota</taxon>
        <taxon>Metazoa</taxon>
        <taxon>Chordata</taxon>
        <taxon>Craniata</taxon>
        <taxon>Vertebrata</taxon>
        <taxon>Euteleostomi</taxon>
        <taxon>Mammalia</taxon>
        <taxon>Eutheria</taxon>
        <taxon>Euarchontoglires</taxon>
        <taxon>Glires</taxon>
        <taxon>Rodentia</taxon>
        <taxon>Hystricomorpha</taxon>
        <taxon>Octodontidae</taxon>
        <taxon>Octodon</taxon>
    </lineage>
</organism>
<dbReference type="PANTHER" id="PTHR10283">
    <property type="entry name" value="SOLUTE CARRIER FAMILY 13 MEMBER"/>
    <property type="match status" value="1"/>
</dbReference>
<dbReference type="InParanoid" id="A0A6P3EZN2"/>
<keyword evidence="10" id="KW-1185">Reference proteome</keyword>
<dbReference type="RefSeq" id="XP_004635475.1">
    <property type="nucleotide sequence ID" value="XM_004635418.2"/>
</dbReference>
<feature type="transmembrane region" description="Helical" evidence="9">
    <location>
        <begin position="368"/>
        <end position="387"/>
    </location>
</feature>
<keyword evidence="3 9" id="KW-0812">Transmembrane</keyword>
<sequence>MASCWQGLWAYRSFLFVLFLPILLLPLPILIPNKEAYCAYTLILMAIFWCTEVLPLAVTAFFPLFLFPLMGIMEASEVCIEYLKDTSILTIGGLMVAIAVEHWNLHKRIALRTLLLIGTRPALLILGFMVVTAFLSMWISNTATSAMMVPIAHAVLEQLHSTQKDIKGENDNPTFELQEPSSQKEVAKLENGQVTPVHSESTTKRTKEELRFTQGMSLCVAYSASIGGIATLTGTTPNLVLQGQLNSIFPENPNIVNFASWFGIAFPSMVILLLLCWLWLQILFLGFNFKKNFGIGDHRKERNQVALQVIQTQHKMLGPMSFAEKAVTFLFVTLVALWFTREPGFFSGWGNLAFANSKGESMPSDGTVAMFISIILFIVPSEFPGLTQDPEHPGKLKAPPALLTWKIVNKKMPWNIVLLLGGGFALAKGSEKSGLSKWVGDRLSPLQHVPSPATAFIVCLLTATFTECISNVATTTLFLPILASMAQAICIHPLYVMLPCTLASSLAFMLPVATPPNAIIFSFGDLKVTDMARAGFLLNIIGVLVIMLAINSWGVSIFNLHTFPSWAQSNITQCLPSQPSFTTPSP</sequence>
<dbReference type="GO" id="GO:0016324">
    <property type="term" value="C:apical plasma membrane"/>
    <property type="evidence" value="ECO:0007669"/>
    <property type="project" value="Ensembl"/>
</dbReference>
<evidence type="ECO:0000313" key="10">
    <source>
        <dbReference type="Proteomes" id="UP000515203"/>
    </source>
</evidence>
<evidence type="ECO:0000256" key="3">
    <source>
        <dbReference type="ARBA" id="ARBA00022692"/>
    </source>
</evidence>
<keyword evidence="8" id="KW-0406">Ion transport</keyword>
<dbReference type="Pfam" id="PF00939">
    <property type="entry name" value="Na_sulph_symp"/>
    <property type="match status" value="1"/>
</dbReference>
<gene>
    <name evidence="11" type="primary">Slc13a2</name>
</gene>
<dbReference type="InterPro" id="IPR001898">
    <property type="entry name" value="SLC13A/DASS"/>
</dbReference>
<accession>A0A6P3EZN2</accession>
<feature type="transmembrane region" description="Helical" evidence="9">
    <location>
        <begin position="477"/>
        <end position="496"/>
    </location>
</feature>
<dbReference type="GO" id="GO:0015139">
    <property type="term" value="F:alpha-ketoglutarate transmembrane transporter activity"/>
    <property type="evidence" value="ECO:0007669"/>
    <property type="project" value="Ensembl"/>
</dbReference>
<dbReference type="PANTHER" id="PTHR10283:SF82">
    <property type="entry name" value="SOLUTE CARRIER FAMILY 13 MEMBER 2"/>
    <property type="match status" value="1"/>
</dbReference>
<comment type="similarity">
    <text evidence="2">Belongs to the SLC13A/DASS transporter (TC 2.A.47) family. NADC subfamily.</text>
</comment>
<keyword evidence="4" id="KW-0769">Symport</keyword>
<evidence type="ECO:0000256" key="8">
    <source>
        <dbReference type="ARBA" id="ARBA00023201"/>
    </source>
</evidence>
<dbReference type="CDD" id="cd01115">
    <property type="entry name" value="SLC13_permease"/>
    <property type="match status" value="1"/>
</dbReference>
<evidence type="ECO:0000256" key="2">
    <source>
        <dbReference type="ARBA" id="ARBA00006772"/>
    </source>
</evidence>
<keyword evidence="6" id="KW-0915">Sodium</keyword>
<evidence type="ECO:0000256" key="7">
    <source>
        <dbReference type="ARBA" id="ARBA00023136"/>
    </source>
</evidence>
<feature type="transmembrane region" description="Helical" evidence="9">
    <location>
        <begin position="43"/>
        <end position="67"/>
    </location>
</feature>
<dbReference type="CTD" id="9058"/>
<dbReference type="GO" id="GO:0071285">
    <property type="term" value="P:cellular response to lithium ion"/>
    <property type="evidence" value="ECO:0007669"/>
    <property type="project" value="Ensembl"/>
</dbReference>
<feature type="transmembrane region" description="Helical" evidence="9">
    <location>
        <begin position="117"/>
        <end position="139"/>
    </location>
</feature>
<feature type="transmembrane region" description="Helical" evidence="9">
    <location>
        <begin position="536"/>
        <end position="558"/>
    </location>
</feature>
<name>A0A6P3EZN2_OCTDE</name>
<evidence type="ECO:0000256" key="6">
    <source>
        <dbReference type="ARBA" id="ARBA00023053"/>
    </source>
</evidence>
<feature type="transmembrane region" description="Helical" evidence="9">
    <location>
        <begin position="322"/>
        <end position="340"/>
    </location>
</feature>
<dbReference type="GO" id="GO:0015138">
    <property type="term" value="F:fumarate transmembrane transporter activity"/>
    <property type="evidence" value="ECO:0007669"/>
    <property type="project" value="Ensembl"/>
</dbReference>
<evidence type="ECO:0000256" key="4">
    <source>
        <dbReference type="ARBA" id="ARBA00022847"/>
    </source>
</evidence>